<dbReference type="InterPro" id="IPR000014">
    <property type="entry name" value="PAS"/>
</dbReference>
<dbReference type="EC" id="2.7.7.65" evidence="2"/>
<name>A0ABZ2G3U9_9SPHN</name>
<feature type="transmembrane region" description="Helical" evidence="8">
    <location>
        <begin position="267"/>
        <end position="287"/>
    </location>
</feature>
<dbReference type="SMART" id="SM00267">
    <property type="entry name" value="GGDEF"/>
    <property type="match status" value="1"/>
</dbReference>
<keyword evidence="6 8" id="KW-0472">Membrane</keyword>
<evidence type="ECO:0000256" key="5">
    <source>
        <dbReference type="ARBA" id="ARBA00022989"/>
    </source>
</evidence>
<dbReference type="Gene3D" id="3.30.70.270">
    <property type="match status" value="1"/>
</dbReference>
<dbReference type="PROSITE" id="PS50887">
    <property type="entry name" value="GGDEF"/>
    <property type="match status" value="1"/>
</dbReference>
<feature type="transmembrane region" description="Helical" evidence="8">
    <location>
        <begin position="188"/>
        <end position="205"/>
    </location>
</feature>
<keyword evidence="13" id="KW-1185">Reference proteome</keyword>
<feature type="domain" description="GGDEF" evidence="11">
    <location>
        <begin position="454"/>
        <end position="584"/>
    </location>
</feature>
<dbReference type="CDD" id="cd00130">
    <property type="entry name" value="PAS"/>
    <property type="match status" value="1"/>
</dbReference>
<comment type="subcellular location">
    <subcellularLocation>
        <location evidence="1">Cell membrane</location>
        <topology evidence="1">Multi-pass membrane protein</topology>
    </subcellularLocation>
</comment>
<dbReference type="InterPro" id="IPR000700">
    <property type="entry name" value="PAS-assoc_C"/>
</dbReference>
<dbReference type="PROSITE" id="PS50113">
    <property type="entry name" value="PAC"/>
    <property type="match status" value="1"/>
</dbReference>
<evidence type="ECO:0000256" key="8">
    <source>
        <dbReference type="SAM" id="Phobius"/>
    </source>
</evidence>
<keyword evidence="12" id="KW-0548">Nucleotidyltransferase</keyword>
<evidence type="ECO:0000256" key="7">
    <source>
        <dbReference type="ARBA" id="ARBA00034247"/>
    </source>
</evidence>
<protein>
    <recommendedName>
        <fullName evidence="2">diguanylate cyclase</fullName>
        <ecNumber evidence="2">2.7.7.65</ecNumber>
    </recommendedName>
</protein>
<keyword evidence="4 8" id="KW-0812">Transmembrane</keyword>
<evidence type="ECO:0000256" key="4">
    <source>
        <dbReference type="ARBA" id="ARBA00022692"/>
    </source>
</evidence>
<feature type="transmembrane region" description="Helical" evidence="8">
    <location>
        <begin position="7"/>
        <end position="27"/>
    </location>
</feature>
<dbReference type="Pfam" id="PF08447">
    <property type="entry name" value="PAS_3"/>
    <property type="match status" value="1"/>
</dbReference>
<evidence type="ECO:0000256" key="2">
    <source>
        <dbReference type="ARBA" id="ARBA00012528"/>
    </source>
</evidence>
<keyword evidence="5 8" id="KW-1133">Transmembrane helix</keyword>
<evidence type="ECO:0000259" key="10">
    <source>
        <dbReference type="PROSITE" id="PS50113"/>
    </source>
</evidence>
<feature type="domain" description="PAS" evidence="9">
    <location>
        <begin position="298"/>
        <end position="368"/>
    </location>
</feature>
<dbReference type="NCBIfam" id="TIGR00229">
    <property type="entry name" value="sensory_box"/>
    <property type="match status" value="1"/>
</dbReference>
<dbReference type="SMART" id="SM00086">
    <property type="entry name" value="PAC"/>
    <property type="match status" value="1"/>
</dbReference>
<dbReference type="InterPro" id="IPR029787">
    <property type="entry name" value="Nucleotide_cyclase"/>
</dbReference>
<sequence length="584" mass="63558">MTSTTLLARQWMLALGYALLAGLAVTLTRFDGGVAFLWGASALLIAALVRTSRRNWWAPLLTCGVVGALVTGTLGLGWAIAPFLLVANLGEALIAGYLLKRDRSSGELMASLNWFGRFLIAMIVGPIVMAPVAGAILWAFGGSFAPTIKHFAIGHALGNLALTPIAYMMTGRAAQQETRRILQRHRTSVLWLLPTVGLIVFFTFWQTSWPILFLPVMWVVLVTFRLGRLGAAVSLALLTGIGGLLTAKGYGPVSLTAASLGDRMQFFQFYLAATVLTVIPIAADLHNRQKLHRSLRRSEAEFRLLAEHCTDVIMRISTDGRILYASPSVELVTGYRPGELIGGHSRMLIDKADFAYVRDEHRATLAAGGEARTYSYRTIIKSGEQRWFSTHGRALLDEDGEPIELLSYIRDITGAKADEREWVQAALTDSLTGLPNRRAFERATARRVADGAAGRTCVALFDLDHFKTINDRFGHDVGDEVLKNFAARALRSTRPVDMLARLGGEEFALLIEDADIDQAYDICERIRQDVANSLIPASPGAVRLTVSGGVAELGPEGLGAALKAADEALYRAKRSGRDRLLLAA</sequence>
<dbReference type="EMBL" id="CP145607">
    <property type="protein sequence ID" value="WWM71665.1"/>
    <property type="molecule type" value="Genomic_DNA"/>
</dbReference>
<reference evidence="12 13" key="1">
    <citation type="submission" date="2024-02" db="EMBL/GenBank/DDBJ databases">
        <title>Full genome sequence of Sphingomonas kaistensis.</title>
        <authorList>
            <person name="Poletto B.L."/>
            <person name="Silva G."/>
            <person name="Galante D."/>
            <person name="Campos K.R."/>
            <person name="Santos M.B.N."/>
            <person name="Sacchi C.T."/>
        </authorList>
    </citation>
    <scope>NUCLEOTIDE SEQUENCE [LARGE SCALE GENOMIC DNA]</scope>
    <source>
        <strain evidence="12 13">MA4R</strain>
    </source>
</reference>
<keyword evidence="3" id="KW-1003">Cell membrane</keyword>
<dbReference type="PANTHER" id="PTHR45138:SF9">
    <property type="entry name" value="DIGUANYLATE CYCLASE DGCM-RELATED"/>
    <property type="match status" value="1"/>
</dbReference>
<dbReference type="CDD" id="cd01949">
    <property type="entry name" value="GGDEF"/>
    <property type="match status" value="1"/>
</dbReference>
<dbReference type="InterPro" id="IPR000160">
    <property type="entry name" value="GGDEF_dom"/>
</dbReference>
<feature type="domain" description="PAC" evidence="10">
    <location>
        <begin position="372"/>
        <end position="424"/>
    </location>
</feature>
<dbReference type="NCBIfam" id="TIGR00254">
    <property type="entry name" value="GGDEF"/>
    <property type="match status" value="1"/>
</dbReference>
<dbReference type="SUPFAM" id="SSF55073">
    <property type="entry name" value="Nucleotide cyclase"/>
    <property type="match status" value="1"/>
</dbReference>
<dbReference type="PANTHER" id="PTHR45138">
    <property type="entry name" value="REGULATORY COMPONENTS OF SENSORY TRANSDUCTION SYSTEM"/>
    <property type="match status" value="1"/>
</dbReference>
<dbReference type="SMART" id="SM00091">
    <property type="entry name" value="PAS"/>
    <property type="match status" value="1"/>
</dbReference>
<evidence type="ECO:0000313" key="13">
    <source>
        <dbReference type="Proteomes" id="UP001382935"/>
    </source>
</evidence>
<accession>A0ABZ2G3U9</accession>
<proteinExistence type="predicted"/>
<dbReference type="InterPro" id="IPR035965">
    <property type="entry name" value="PAS-like_dom_sf"/>
</dbReference>
<dbReference type="SUPFAM" id="SSF55785">
    <property type="entry name" value="PYP-like sensor domain (PAS domain)"/>
    <property type="match status" value="1"/>
</dbReference>
<dbReference type="PROSITE" id="PS50112">
    <property type="entry name" value="PAS"/>
    <property type="match status" value="1"/>
</dbReference>
<feature type="transmembrane region" description="Helical" evidence="8">
    <location>
        <begin position="33"/>
        <end position="49"/>
    </location>
</feature>
<dbReference type="Proteomes" id="UP001382935">
    <property type="component" value="Chromosome"/>
</dbReference>
<dbReference type="InterPro" id="IPR050469">
    <property type="entry name" value="Diguanylate_Cyclase"/>
</dbReference>
<gene>
    <name evidence="12" type="ORF">V6R86_13550</name>
</gene>
<dbReference type="Pfam" id="PF05231">
    <property type="entry name" value="MASE1"/>
    <property type="match status" value="1"/>
</dbReference>
<feature type="transmembrane region" description="Helical" evidence="8">
    <location>
        <begin position="119"/>
        <end position="141"/>
    </location>
</feature>
<evidence type="ECO:0000256" key="6">
    <source>
        <dbReference type="ARBA" id="ARBA00023136"/>
    </source>
</evidence>
<evidence type="ECO:0000259" key="11">
    <source>
        <dbReference type="PROSITE" id="PS50887"/>
    </source>
</evidence>
<feature type="transmembrane region" description="Helical" evidence="8">
    <location>
        <begin position="147"/>
        <end position="167"/>
    </location>
</feature>
<feature type="transmembrane region" description="Helical" evidence="8">
    <location>
        <begin position="56"/>
        <end position="74"/>
    </location>
</feature>
<keyword evidence="12" id="KW-0808">Transferase</keyword>
<dbReference type="GO" id="GO:0052621">
    <property type="term" value="F:diguanylate cyclase activity"/>
    <property type="evidence" value="ECO:0007669"/>
    <property type="project" value="UniProtKB-EC"/>
</dbReference>
<dbReference type="InterPro" id="IPR001610">
    <property type="entry name" value="PAC"/>
</dbReference>
<dbReference type="InterPro" id="IPR013655">
    <property type="entry name" value="PAS_fold_3"/>
</dbReference>
<evidence type="ECO:0000259" key="9">
    <source>
        <dbReference type="PROSITE" id="PS50112"/>
    </source>
</evidence>
<comment type="catalytic activity">
    <reaction evidence="7">
        <text>2 GTP = 3',3'-c-di-GMP + 2 diphosphate</text>
        <dbReference type="Rhea" id="RHEA:24898"/>
        <dbReference type="ChEBI" id="CHEBI:33019"/>
        <dbReference type="ChEBI" id="CHEBI:37565"/>
        <dbReference type="ChEBI" id="CHEBI:58805"/>
        <dbReference type="EC" id="2.7.7.65"/>
    </reaction>
</comment>
<dbReference type="Pfam" id="PF00990">
    <property type="entry name" value="GGDEF"/>
    <property type="match status" value="1"/>
</dbReference>
<evidence type="ECO:0000256" key="3">
    <source>
        <dbReference type="ARBA" id="ARBA00022475"/>
    </source>
</evidence>
<evidence type="ECO:0000256" key="1">
    <source>
        <dbReference type="ARBA" id="ARBA00004651"/>
    </source>
</evidence>
<feature type="transmembrane region" description="Helical" evidence="8">
    <location>
        <begin position="80"/>
        <end position="99"/>
    </location>
</feature>
<evidence type="ECO:0000313" key="12">
    <source>
        <dbReference type="EMBL" id="WWM71665.1"/>
    </source>
</evidence>
<feature type="transmembrane region" description="Helical" evidence="8">
    <location>
        <begin position="235"/>
        <end position="255"/>
    </location>
</feature>
<organism evidence="12 13">
    <name type="scientific">Sphingomonas kaistensis</name>
    <dbReference type="NCBI Taxonomy" id="298708"/>
    <lineage>
        <taxon>Bacteria</taxon>
        <taxon>Pseudomonadati</taxon>
        <taxon>Pseudomonadota</taxon>
        <taxon>Alphaproteobacteria</taxon>
        <taxon>Sphingomonadales</taxon>
        <taxon>Sphingomonadaceae</taxon>
        <taxon>Sphingomonas</taxon>
    </lineage>
</organism>
<dbReference type="RefSeq" id="WP_338505235.1">
    <property type="nucleotide sequence ID" value="NZ_CP145607.1"/>
</dbReference>
<dbReference type="InterPro" id="IPR007895">
    <property type="entry name" value="MASE1"/>
</dbReference>
<dbReference type="Gene3D" id="3.30.450.20">
    <property type="entry name" value="PAS domain"/>
    <property type="match status" value="1"/>
</dbReference>
<dbReference type="InterPro" id="IPR043128">
    <property type="entry name" value="Rev_trsase/Diguanyl_cyclase"/>
</dbReference>